<evidence type="ECO:0000313" key="3">
    <source>
        <dbReference type="Proteomes" id="UP001152300"/>
    </source>
</evidence>
<keyword evidence="3" id="KW-1185">Reference proteome</keyword>
<evidence type="ECO:0000313" key="2">
    <source>
        <dbReference type="EMBL" id="KAJ8060960.1"/>
    </source>
</evidence>
<gene>
    <name evidence="2" type="ORF">OCU04_010039</name>
</gene>
<sequence>MFHSAAQNFSTTIPKLSPEKLYPDPPTTPNMGLSTPESSPTTTGLWSTPESSPPPMNLSSTPDSSPLHQAYTHCTISNPTTFSNWLDSIGPQNINTITHLTLLPSQHLGRITSLSTLGDTLGDSLGDTTTYTELHNWITLLQRLSNTCPSIRSLTIFFAADMSGRDTHGYRRGAGECLGFIWAIGRFRGLEWVDLRGYFPGQWVWYLRSLWGDGVRVFNGVGVEEWGLREWRRGTERLDPREFRW</sequence>
<evidence type="ECO:0000256" key="1">
    <source>
        <dbReference type="SAM" id="MobiDB-lite"/>
    </source>
</evidence>
<comment type="caution">
    <text evidence="2">The sequence shown here is derived from an EMBL/GenBank/DDBJ whole genome shotgun (WGS) entry which is preliminary data.</text>
</comment>
<feature type="compositionally biased region" description="Polar residues" evidence="1">
    <location>
        <begin position="1"/>
        <end position="14"/>
    </location>
</feature>
<feature type="region of interest" description="Disordered" evidence="1">
    <location>
        <begin position="1"/>
        <end position="64"/>
    </location>
</feature>
<dbReference type="EMBL" id="JAPEIS010000012">
    <property type="protein sequence ID" value="KAJ8060960.1"/>
    <property type="molecule type" value="Genomic_DNA"/>
</dbReference>
<accession>A0A9X0DFW3</accession>
<dbReference type="AlphaFoldDB" id="A0A9X0DFW3"/>
<proteinExistence type="predicted"/>
<dbReference type="Proteomes" id="UP001152300">
    <property type="component" value="Unassembled WGS sequence"/>
</dbReference>
<feature type="compositionally biased region" description="Polar residues" evidence="1">
    <location>
        <begin position="29"/>
        <end position="50"/>
    </location>
</feature>
<organism evidence="2 3">
    <name type="scientific">Sclerotinia nivalis</name>
    <dbReference type="NCBI Taxonomy" id="352851"/>
    <lineage>
        <taxon>Eukaryota</taxon>
        <taxon>Fungi</taxon>
        <taxon>Dikarya</taxon>
        <taxon>Ascomycota</taxon>
        <taxon>Pezizomycotina</taxon>
        <taxon>Leotiomycetes</taxon>
        <taxon>Helotiales</taxon>
        <taxon>Sclerotiniaceae</taxon>
        <taxon>Sclerotinia</taxon>
    </lineage>
</organism>
<name>A0A9X0DFW3_9HELO</name>
<dbReference type="OrthoDB" id="3517343at2759"/>
<protein>
    <submittedName>
        <fullName evidence="2">Uncharacterized protein</fullName>
    </submittedName>
</protein>
<reference evidence="2" key="1">
    <citation type="submission" date="2022-11" db="EMBL/GenBank/DDBJ databases">
        <title>Genome Resource of Sclerotinia nivalis Strain SnTB1, a Plant Pathogen Isolated from American Ginseng.</title>
        <authorList>
            <person name="Fan S."/>
        </authorList>
    </citation>
    <scope>NUCLEOTIDE SEQUENCE</scope>
    <source>
        <strain evidence="2">SnTB1</strain>
    </source>
</reference>